<dbReference type="InterPro" id="IPR015919">
    <property type="entry name" value="Cadherin-like_sf"/>
</dbReference>
<dbReference type="AlphaFoldDB" id="A0A3S5B9B1"/>
<dbReference type="GO" id="GO:0005886">
    <property type="term" value="C:plasma membrane"/>
    <property type="evidence" value="ECO:0007669"/>
    <property type="project" value="InterPro"/>
</dbReference>
<keyword evidence="6" id="KW-0472">Membrane</keyword>
<feature type="compositionally biased region" description="Basic and acidic residues" evidence="9">
    <location>
        <begin position="600"/>
        <end position="628"/>
    </location>
</feature>
<feature type="compositionally biased region" description="Low complexity" evidence="9">
    <location>
        <begin position="458"/>
        <end position="474"/>
    </location>
</feature>
<evidence type="ECO:0000256" key="4">
    <source>
        <dbReference type="ARBA" id="ARBA00022837"/>
    </source>
</evidence>
<feature type="domain" description="Cadherin" evidence="10">
    <location>
        <begin position="734"/>
        <end position="893"/>
    </location>
</feature>
<evidence type="ECO:0000256" key="9">
    <source>
        <dbReference type="SAM" id="MobiDB-lite"/>
    </source>
</evidence>
<comment type="caution">
    <text evidence="11">The sequence shown here is derived from an EMBL/GenBank/DDBJ whole genome shotgun (WGS) entry which is preliminary data.</text>
</comment>
<keyword evidence="4 8" id="KW-0106">Calcium</keyword>
<reference evidence="11" key="1">
    <citation type="submission" date="2018-11" db="EMBL/GenBank/DDBJ databases">
        <authorList>
            <consortium name="Pathogen Informatics"/>
        </authorList>
    </citation>
    <scope>NUCLEOTIDE SEQUENCE</scope>
</reference>
<feature type="domain" description="Cadherin" evidence="10">
    <location>
        <begin position="175"/>
        <end position="271"/>
    </location>
</feature>
<keyword evidence="2" id="KW-0812">Transmembrane</keyword>
<feature type="region of interest" description="Disordered" evidence="9">
    <location>
        <begin position="580"/>
        <end position="635"/>
    </location>
</feature>
<dbReference type="PANTHER" id="PTHR24028">
    <property type="entry name" value="CADHERIN-87A"/>
    <property type="match status" value="1"/>
</dbReference>
<feature type="compositionally biased region" description="Polar residues" evidence="9">
    <location>
        <begin position="588"/>
        <end position="599"/>
    </location>
</feature>
<dbReference type="Proteomes" id="UP000784294">
    <property type="component" value="Unassembled WGS sequence"/>
</dbReference>
<protein>
    <recommendedName>
        <fullName evidence="10">Cadherin domain-containing protein</fullName>
    </recommendedName>
</protein>
<evidence type="ECO:0000256" key="6">
    <source>
        <dbReference type="ARBA" id="ARBA00023136"/>
    </source>
</evidence>
<evidence type="ECO:0000256" key="3">
    <source>
        <dbReference type="ARBA" id="ARBA00022737"/>
    </source>
</evidence>
<feature type="region of interest" description="Disordered" evidence="9">
    <location>
        <begin position="453"/>
        <end position="481"/>
    </location>
</feature>
<accession>A0A3S5B9B1</accession>
<organism evidence="11 12">
    <name type="scientific">Protopolystoma xenopodis</name>
    <dbReference type="NCBI Taxonomy" id="117903"/>
    <lineage>
        <taxon>Eukaryota</taxon>
        <taxon>Metazoa</taxon>
        <taxon>Spiralia</taxon>
        <taxon>Lophotrochozoa</taxon>
        <taxon>Platyhelminthes</taxon>
        <taxon>Monogenea</taxon>
        <taxon>Polyopisthocotylea</taxon>
        <taxon>Polystomatidea</taxon>
        <taxon>Polystomatidae</taxon>
        <taxon>Protopolystoma</taxon>
    </lineage>
</organism>
<dbReference type="OrthoDB" id="6252479at2759"/>
<dbReference type="GO" id="GO:0005509">
    <property type="term" value="F:calcium ion binding"/>
    <property type="evidence" value="ECO:0007669"/>
    <property type="project" value="UniProtKB-UniRule"/>
</dbReference>
<dbReference type="PRINTS" id="PR00205">
    <property type="entry name" value="CADHERIN"/>
</dbReference>
<dbReference type="PANTHER" id="PTHR24028:SF146">
    <property type="entry name" value="CADHERIN 96CB, ISOFORM D-RELATED"/>
    <property type="match status" value="1"/>
</dbReference>
<feature type="non-terminal residue" evidence="11">
    <location>
        <position position="1"/>
    </location>
</feature>
<feature type="region of interest" description="Disordered" evidence="9">
    <location>
        <begin position="782"/>
        <end position="801"/>
    </location>
</feature>
<dbReference type="CDD" id="cd11304">
    <property type="entry name" value="Cadherin_repeat"/>
    <property type="match status" value="5"/>
</dbReference>
<evidence type="ECO:0000313" key="12">
    <source>
        <dbReference type="Proteomes" id="UP000784294"/>
    </source>
</evidence>
<dbReference type="EMBL" id="CAAALY010029384">
    <property type="protein sequence ID" value="VEL16658.1"/>
    <property type="molecule type" value="Genomic_DNA"/>
</dbReference>
<dbReference type="Pfam" id="PF00028">
    <property type="entry name" value="Cadherin"/>
    <property type="match status" value="2"/>
</dbReference>
<evidence type="ECO:0000256" key="7">
    <source>
        <dbReference type="ARBA" id="ARBA00023180"/>
    </source>
</evidence>
<evidence type="ECO:0000256" key="2">
    <source>
        <dbReference type="ARBA" id="ARBA00022692"/>
    </source>
</evidence>
<dbReference type="InterPro" id="IPR050174">
    <property type="entry name" value="Protocadherin/Cadherin-CA"/>
</dbReference>
<evidence type="ECO:0000259" key="10">
    <source>
        <dbReference type="PROSITE" id="PS50268"/>
    </source>
</evidence>
<comment type="subcellular location">
    <subcellularLocation>
        <location evidence="1">Membrane</location>
        <topology evidence="1">Single-pass membrane protein</topology>
    </subcellularLocation>
</comment>
<dbReference type="SUPFAM" id="SSF49313">
    <property type="entry name" value="Cadherin-like"/>
    <property type="match status" value="4"/>
</dbReference>
<proteinExistence type="predicted"/>
<feature type="domain" description="Cadherin" evidence="10">
    <location>
        <begin position="527"/>
        <end position="733"/>
    </location>
</feature>
<feature type="domain" description="Cadherin" evidence="10">
    <location>
        <begin position="42"/>
        <end position="166"/>
    </location>
</feature>
<dbReference type="SMART" id="SM00112">
    <property type="entry name" value="CA"/>
    <property type="match status" value="5"/>
</dbReference>
<keyword evidence="5" id="KW-1133">Transmembrane helix</keyword>
<keyword evidence="3" id="KW-0677">Repeat</keyword>
<evidence type="ECO:0000256" key="8">
    <source>
        <dbReference type="PROSITE-ProRule" id="PRU00043"/>
    </source>
</evidence>
<dbReference type="Gene3D" id="2.60.40.60">
    <property type="entry name" value="Cadherins"/>
    <property type="match status" value="5"/>
</dbReference>
<evidence type="ECO:0000256" key="5">
    <source>
        <dbReference type="ARBA" id="ARBA00022989"/>
    </source>
</evidence>
<gene>
    <name evidence="11" type="ORF">PXEA_LOCUS10098</name>
</gene>
<evidence type="ECO:0000256" key="1">
    <source>
        <dbReference type="ARBA" id="ARBA00004167"/>
    </source>
</evidence>
<dbReference type="InterPro" id="IPR002126">
    <property type="entry name" value="Cadherin-like_dom"/>
</dbReference>
<dbReference type="GO" id="GO:0007156">
    <property type="term" value="P:homophilic cell adhesion via plasma membrane adhesion molecules"/>
    <property type="evidence" value="ECO:0007669"/>
    <property type="project" value="InterPro"/>
</dbReference>
<keyword evidence="12" id="KW-1185">Reference proteome</keyword>
<dbReference type="PROSITE" id="PS00232">
    <property type="entry name" value="CADHERIN_1"/>
    <property type="match status" value="3"/>
</dbReference>
<name>A0A3S5B9B1_9PLAT</name>
<dbReference type="PROSITE" id="PS50268">
    <property type="entry name" value="CADHERIN_2"/>
    <property type="match status" value="4"/>
</dbReference>
<evidence type="ECO:0000313" key="11">
    <source>
        <dbReference type="EMBL" id="VEL16658.1"/>
    </source>
</evidence>
<sequence length="953" mass="104899">LFAQQRWWPNDPFAEARSALKEHAASTTGRTCLEIVDGTRVSLPCLNINIREHSPLSTRVNLPLAFDPDAPPQNTTARYGIYSQSSPEAFSLVWDGDGLLAPDDPTQEESEGRGLWLHVTRDLDRDTTPSHEVTLYASDAGQPIHLTGYLKLNITIDDINDHAPRFVKKFASTWILENSNKGTFVYRAKGEDADPSDAKRLAYSFGPTTSTEARQLFFMDSSTGEIRTIGPIDFEQYPVHKLALVLTDGKWTAEAELIVWIVNLNDHLPQVELTSYLATRTAPGYRPSRLSGQLVPSKPAVSMAGETGAGRSAGAGLIPFSGTGAAVTLVVHLTENGPGNKLIASLRVSDRDDVAEARLRSSPLWSSQSSVTSGVGGGLLHPFCQITGGLARSLFRIEAFRPNETGPDDPLTYHIRLAGQPLDREEKAFHAVPIECRDQEKPMPDQVYWLGRSLQDSQQQQQQQKQQHQQQQQQPSKWPQNARHQVLTNAYSGANLYSSYSIHPVTHVTKVLLNVIVDDVNDCPPVLRSPQRLVLREAEPIGTLVGVISAVDGDEPSSLAGNSGLRYYLAGEAEEMLYSPGEKKAVKSSISPRPQTTSRQSDKNVSHSGEDESETKEASVDAATHETVEGSEAARINGLFDRSRADESILPGPILPPKPWFMLDAVTGELRTSASFDREHVASIRLAVTIRDGGNLTPRASGRELESELPAYNAVNITLQIDLIDINDNPPLFTEHIYTFNVSEDARPPVRLGRVLAVDADVDRQNNRLEYWLLPNRQLNEDETAETVSNSPNSGGRGEVGKNLVTSQQRLLSALATWFTVTSGGEIYLRMSGFSSTNQMSRYPVNQIMPLDRELNDIIIFDVFAKDTGTPSLTGSAQVVIRVLDVNDNAPVWKFPKEGDRVVNVSVNAVQGHRIVQVSWHADIQNVHDFHASLSIRLHFGHKEKKCASTQSN</sequence>
<dbReference type="InterPro" id="IPR020894">
    <property type="entry name" value="Cadherin_CS"/>
</dbReference>
<keyword evidence="7" id="KW-0325">Glycoprotein</keyword>